<accession>A0A126Y9V2</accession>
<dbReference type="EMBL" id="PKLL01000026">
    <property type="protein sequence ID" value="RZE17068.1"/>
    <property type="molecule type" value="Genomic_DNA"/>
</dbReference>
<reference evidence="1 2" key="1">
    <citation type="submission" date="2017-12" db="EMBL/GenBank/DDBJ databases">
        <title>Population genomics insights into the ecological differentiation and adaptive evolution in streptomycetes.</title>
        <authorList>
            <person name="Li Y."/>
            <person name="Huang Y."/>
        </authorList>
    </citation>
    <scope>NUCLEOTIDE SEQUENCE [LARGE SCALE GENOMIC DNA]</scope>
    <source>
        <strain evidence="1 2">NBRC 100770</strain>
    </source>
</reference>
<dbReference type="AlphaFoldDB" id="A0A126Y9V2"/>
<gene>
    <name evidence="1" type="ORF">C0Q92_26420</name>
</gene>
<dbReference type="GeneID" id="97270915"/>
<organism evidence="1 2">
    <name type="scientific">Streptomyces albidoflavus</name>
    <dbReference type="NCBI Taxonomy" id="1886"/>
    <lineage>
        <taxon>Bacteria</taxon>
        <taxon>Bacillati</taxon>
        <taxon>Actinomycetota</taxon>
        <taxon>Actinomycetes</taxon>
        <taxon>Kitasatosporales</taxon>
        <taxon>Streptomycetaceae</taxon>
        <taxon>Streptomyces</taxon>
        <taxon>Streptomyces albidoflavus group</taxon>
    </lineage>
</organism>
<evidence type="ECO:0000313" key="2">
    <source>
        <dbReference type="Proteomes" id="UP000292693"/>
    </source>
</evidence>
<dbReference type="Proteomes" id="UP000292693">
    <property type="component" value="Unassembled WGS sequence"/>
</dbReference>
<comment type="caution">
    <text evidence="1">The sequence shown here is derived from an EMBL/GenBank/DDBJ whole genome shotgun (WGS) entry which is preliminary data.</text>
</comment>
<name>A0A126Y9V2_9ACTN</name>
<proteinExistence type="predicted"/>
<protein>
    <submittedName>
        <fullName evidence="1">Uncharacterized protein</fullName>
    </submittedName>
</protein>
<evidence type="ECO:0000313" key="1">
    <source>
        <dbReference type="EMBL" id="RZE17068.1"/>
    </source>
</evidence>
<sequence length="196" mass="20971">MSELSFELRRSANTVTSREQRHVAFWGGTVGQLGAVELVVPALEVIPVGDRETGGAAVTGESVPPSSFTGLAYGGRPRLARGRLQVAGQEAALSRGSWRTSREGRALRIRVVGREYHYQERGNRRHHVLERAGARVEMTRSSASLASETLRGTAGGAVDSVDLSLAILLEGVYTRNLSLRGALISAPGRLLDRLGG</sequence>
<dbReference type="RefSeq" id="WP_030309476.1">
    <property type="nucleotide sequence ID" value="NZ_CP014485.1"/>
</dbReference>